<dbReference type="OrthoDB" id="5512589at2759"/>
<evidence type="ECO:0000256" key="5">
    <source>
        <dbReference type="ARBA" id="ARBA00022692"/>
    </source>
</evidence>
<protein>
    <recommendedName>
        <fullName evidence="10">Hexosyltransferase</fullName>
        <ecNumber evidence="10">2.4.1.-</ecNumber>
    </recommendedName>
</protein>
<keyword evidence="7 10" id="KW-1133">Transmembrane helix</keyword>
<evidence type="ECO:0000313" key="11">
    <source>
        <dbReference type="EMBL" id="PIO67631.1"/>
    </source>
</evidence>
<evidence type="ECO:0000256" key="4">
    <source>
        <dbReference type="ARBA" id="ARBA00022679"/>
    </source>
</evidence>
<keyword evidence="6 10" id="KW-0735">Signal-anchor</keyword>
<reference evidence="11 12" key="1">
    <citation type="submission" date="2015-09" db="EMBL/GenBank/DDBJ databases">
        <title>Draft genome of the parasitic nematode Teladorsagia circumcincta isolate WARC Sus (inbred).</title>
        <authorList>
            <person name="Mitreva M."/>
        </authorList>
    </citation>
    <scope>NUCLEOTIDE SEQUENCE [LARGE SCALE GENOMIC DNA]</scope>
    <source>
        <strain evidence="11 12">S</strain>
    </source>
</reference>
<dbReference type="InterPro" id="IPR002659">
    <property type="entry name" value="Glyco_trans_31"/>
</dbReference>
<sequence>MKFTLRISKIKVIRTICVFIIGTGILTLILNELPIKNKNKTVSVLFVTGTHRVTAPFIDELRKYNDVLQVHLPDTYPSLVYKAIAHLEKPNEKFILCYVLQNVKPEREVNNPWYIPESAYSEHYLPDYCNGPTYLMTPAALAALMEAAEKAKVFEVEDAFFTGVLASLAGVRRMKLRGIWNRVILAAYRWIAANYPDKFVLKVDHDVVLLLDKVIAHLGKPNEKCILCYVLQNVKPEREANNPWYIPESAYSEQYLPDYCNGPTYLMTPAALAALMKAAEKAKVFEVEDAFFTGVLASLAGIQRMKLRGIWNRVPAGCLYRNTGPRDACSDGYVAGFTRRIH</sequence>
<dbReference type="Pfam" id="PF01762">
    <property type="entry name" value="Galactosyl_T"/>
    <property type="match status" value="2"/>
</dbReference>
<gene>
    <name evidence="11" type="ORF">TELCIR_10610</name>
</gene>
<evidence type="ECO:0000256" key="6">
    <source>
        <dbReference type="ARBA" id="ARBA00022968"/>
    </source>
</evidence>
<keyword evidence="4 11" id="KW-0808">Transferase</keyword>
<name>A0A2G9UBN4_TELCI</name>
<dbReference type="GO" id="GO:0016758">
    <property type="term" value="F:hexosyltransferase activity"/>
    <property type="evidence" value="ECO:0007669"/>
    <property type="project" value="InterPro"/>
</dbReference>
<dbReference type="GO" id="GO:0006493">
    <property type="term" value="P:protein O-linked glycosylation"/>
    <property type="evidence" value="ECO:0007669"/>
    <property type="project" value="TreeGrafter"/>
</dbReference>
<comment type="similarity">
    <text evidence="2 10">Belongs to the glycosyltransferase 31 family.</text>
</comment>
<keyword evidence="3 10" id="KW-0328">Glycosyltransferase</keyword>
<organism evidence="11 12">
    <name type="scientific">Teladorsagia circumcincta</name>
    <name type="common">Brown stomach worm</name>
    <name type="synonym">Ostertagia circumcincta</name>
    <dbReference type="NCBI Taxonomy" id="45464"/>
    <lineage>
        <taxon>Eukaryota</taxon>
        <taxon>Metazoa</taxon>
        <taxon>Ecdysozoa</taxon>
        <taxon>Nematoda</taxon>
        <taxon>Chromadorea</taxon>
        <taxon>Rhabditida</taxon>
        <taxon>Rhabditina</taxon>
        <taxon>Rhabditomorpha</taxon>
        <taxon>Strongyloidea</taxon>
        <taxon>Trichostrongylidae</taxon>
        <taxon>Teladorsagia</taxon>
    </lineage>
</organism>
<proteinExistence type="inferred from homology"/>
<dbReference type="PANTHER" id="PTHR11214:SF391">
    <property type="entry name" value="BETA-1,3-GALACTOSYLTRANSFERASE BRE-2-RELATED"/>
    <property type="match status" value="1"/>
</dbReference>
<evidence type="ECO:0000256" key="8">
    <source>
        <dbReference type="ARBA" id="ARBA00023034"/>
    </source>
</evidence>
<evidence type="ECO:0000256" key="7">
    <source>
        <dbReference type="ARBA" id="ARBA00022989"/>
    </source>
</evidence>
<evidence type="ECO:0000256" key="10">
    <source>
        <dbReference type="RuleBase" id="RU363063"/>
    </source>
</evidence>
<evidence type="ECO:0000256" key="1">
    <source>
        <dbReference type="ARBA" id="ARBA00004323"/>
    </source>
</evidence>
<evidence type="ECO:0000256" key="3">
    <source>
        <dbReference type="ARBA" id="ARBA00022676"/>
    </source>
</evidence>
<dbReference type="GO" id="GO:0000139">
    <property type="term" value="C:Golgi membrane"/>
    <property type="evidence" value="ECO:0007669"/>
    <property type="project" value="UniProtKB-SubCell"/>
</dbReference>
<dbReference type="PANTHER" id="PTHR11214">
    <property type="entry name" value="BETA-1,3-N-ACETYLGLUCOSAMINYLTRANSFERASE"/>
    <property type="match status" value="1"/>
</dbReference>
<dbReference type="AlphaFoldDB" id="A0A2G9UBN4"/>
<evidence type="ECO:0000313" key="12">
    <source>
        <dbReference type="Proteomes" id="UP000230423"/>
    </source>
</evidence>
<feature type="transmembrane region" description="Helical" evidence="10">
    <location>
        <begin position="12"/>
        <end position="30"/>
    </location>
</feature>
<keyword evidence="12" id="KW-1185">Reference proteome</keyword>
<accession>A0A2G9UBN4</accession>
<comment type="subcellular location">
    <subcellularLocation>
        <location evidence="1 10">Golgi apparatus membrane</location>
        <topology evidence="1 10">Single-pass type II membrane protein</topology>
    </subcellularLocation>
</comment>
<dbReference type="EMBL" id="KZ347485">
    <property type="protein sequence ID" value="PIO67631.1"/>
    <property type="molecule type" value="Genomic_DNA"/>
</dbReference>
<keyword evidence="9 10" id="KW-0472">Membrane</keyword>
<keyword evidence="8 10" id="KW-0333">Golgi apparatus</keyword>
<keyword evidence="5 10" id="KW-0812">Transmembrane</keyword>
<dbReference type="EC" id="2.4.1.-" evidence="10"/>
<evidence type="ECO:0000256" key="9">
    <source>
        <dbReference type="ARBA" id="ARBA00023136"/>
    </source>
</evidence>
<dbReference type="Proteomes" id="UP000230423">
    <property type="component" value="Unassembled WGS sequence"/>
</dbReference>
<evidence type="ECO:0000256" key="2">
    <source>
        <dbReference type="ARBA" id="ARBA00008661"/>
    </source>
</evidence>